<dbReference type="SUPFAM" id="SSF102114">
    <property type="entry name" value="Radical SAM enzymes"/>
    <property type="match status" value="1"/>
</dbReference>
<reference evidence="12 13" key="1">
    <citation type="submission" date="2019-02" db="EMBL/GenBank/DDBJ databases">
        <title>Deep-cultivation of Planctomycetes and their phenomic and genomic characterization uncovers novel biology.</title>
        <authorList>
            <person name="Wiegand S."/>
            <person name="Jogler M."/>
            <person name="Boedeker C."/>
            <person name="Pinto D."/>
            <person name="Vollmers J."/>
            <person name="Rivas-Marin E."/>
            <person name="Kohn T."/>
            <person name="Peeters S.H."/>
            <person name="Heuer A."/>
            <person name="Rast P."/>
            <person name="Oberbeckmann S."/>
            <person name="Bunk B."/>
            <person name="Jeske O."/>
            <person name="Meyerdierks A."/>
            <person name="Storesund J.E."/>
            <person name="Kallscheuer N."/>
            <person name="Luecker S."/>
            <person name="Lage O.M."/>
            <person name="Pohl T."/>
            <person name="Merkel B.J."/>
            <person name="Hornburger P."/>
            <person name="Mueller R.-W."/>
            <person name="Bruemmer F."/>
            <person name="Labrenz M."/>
            <person name="Spormann A.M."/>
            <person name="Op den Camp H."/>
            <person name="Overmann J."/>
            <person name="Amann R."/>
            <person name="Jetten M.S.M."/>
            <person name="Mascher T."/>
            <person name="Medema M.H."/>
            <person name="Devos D.P."/>
            <person name="Kaster A.-K."/>
            <person name="Ovreas L."/>
            <person name="Rohde M."/>
            <person name="Galperin M.Y."/>
            <person name="Jogler C."/>
        </authorList>
    </citation>
    <scope>NUCLEOTIDE SEQUENCE [LARGE SCALE GENOMIC DNA]</scope>
    <source>
        <strain evidence="12 13">ETA_A8</strain>
    </source>
</reference>
<name>A0A517Y620_9BACT</name>
<dbReference type="InterPro" id="IPR023404">
    <property type="entry name" value="rSAM_horseshoe"/>
</dbReference>
<dbReference type="InterPro" id="IPR012340">
    <property type="entry name" value="NA-bd_OB-fold"/>
</dbReference>
<dbReference type="GO" id="GO:0103039">
    <property type="term" value="F:protein methylthiotransferase activity"/>
    <property type="evidence" value="ECO:0007669"/>
    <property type="project" value="UniProtKB-EC"/>
</dbReference>
<dbReference type="Gene3D" id="3.80.30.20">
    <property type="entry name" value="tm_1862 like domain"/>
    <property type="match status" value="1"/>
</dbReference>
<dbReference type="SMART" id="SM00729">
    <property type="entry name" value="Elp3"/>
    <property type="match status" value="1"/>
</dbReference>
<dbReference type="PANTHER" id="PTHR43837">
    <property type="entry name" value="RIBOSOMAL PROTEIN S12 METHYLTHIOTRANSFERASE RIMO"/>
    <property type="match status" value="1"/>
</dbReference>
<dbReference type="GO" id="GO:0005829">
    <property type="term" value="C:cytosol"/>
    <property type="evidence" value="ECO:0007669"/>
    <property type="project" value="TreeGrafter"/>
</dbReference>
<evidence type="ECO:0000256" key="2">
    <source>
        <dbReference type="ARBA" id="ARBA00022490"/>
    </source>
</evidence>
<evidence type="ECO:0000313" key="12">
    <source>
        <dbReference type="EMBL" id="QDU25687.1"/>
    </source>
</evidence>
<dbReference type="FunFam" id="3.80.30.20:FF:000001">
    <property type="entry name" value="tRNA-2-methylthio-N(6)-dimethylallyladenosine synthase 2"/>
    <property type="match status" value="1"/>
</dbReference>
<feature type="binding site" evidence="8">
    <location>
        <position position="61"/>
    </location>
    <ligand>
        <name>[4Fe-4S] cluster</name>
        <dbReference type="ChEBI" id="CHEBI:49883"/>
        <label>1</label>
    </ligand>
</feature>
<dbReference type="GO" id="GO:0035599">
    <property type="term" value="F:aspartic acid methylthiotransferase activity"/>
    <property type="evidence" value="ECO:0007669"/>
    <property type="project" value="TreeGrafter"/>
</dbReference>
<comment type="catalytic activity">
    <reaction evidence="8">
        <text>L-aspartate(89)-[ribosomal protein uS12]-hydrogen + (sulfur carrier)-SH + AH2 + 2 S-adenosyl-L-methionine = 3-methylsulfanyl-L-aspartate(89)-[ribosomal protein uS12]-hydrogen + (sulfur carrier)-H + 5'-deoxyadenosine + L-methionine + A + S-adenosyl-L-homocysteine + 2 H(+)</text>
        <dbReference type="Rhea" id="RHEA:37087"/>
        <dbReference type="Rhea" id="RHEA-COMP:10460"/>
        <dbReference type="Rhea" id="RHEA-COMP:10461"/>
        <dbReference type="Rhea" id="RHEA-COMP:14737"/>
        <dbReference type="Rhea" id="RHEA-COMP:14739"/>
        <dbReference type="ChEBI" id="CHEBI:13193"/>
        <dbReference type="ChEBI" id="CHEBI:15378"/>
        <dbReference type="ChEBI" id="CHEBI:17319"/>
        <dbReference type="ChEBI" id="CHEBI:17499"/>
        <dbReference type="ChEBI" id="CHEBI:29917"/>
        <dbReference type="ChEBI" id="CHEBI:29961"/>
        <dbReference type="ChEBI" id="CHEBI:57844"/>
        <dbReference type="ChEBI" id="CHEBI:57856"/>
        <dbReference type="ChEBI" id="CHEBI:59789"/>
        <dbReference type="ChEBI" id="CHEBI:64428"/>
        <dbReference type="ChEBI" id="CHEBI:73599"/>
        <dbReference type="EC" id="2.8.4.4"/>
    </reaction>
</comment>
<dbReference type="PROSITE" id="PS51918">
    <property type="entry name" value="RADICAL_SAM"/>
    <property type="match status" value="1"/>
</dbReference>
<dbReference type="NCBIfam" id="TIGR01125">
    <property type="entry name" value="30S ribosomal protein S12 methylthiotransferase RimO"/>
    <property type="match status" value="1"/>
</dbReference>
<dbReference type="InterPro" id="IPR006638">
    <property type="entry name" value="Elp3/MiaA/NifB-like_rSAM"/>
</dbReference>
<dbReference type="PROSITE" id="PS50926">
    <property type="entry name" value="TRAM"/>
    <property type="match status" value="1"/>
</dbReference>
<dbReference type="NCBIfam" id="TIGR00089">
    <property type="entry name" value="MiaB/RimO family radical SAM methylthiotransferase"/>
    <property type="match status" value="1"/>
</dbReference>
<evidence type="ECO:0000256" key="6">
    <source>
        <dbReference type="ARBA" id="ARBA00023004"/>
    </source>
</evidence>
<evidence type="ECO:0000256" key="7">
    <source>
        <dbReference type="ARBA" id="ARBA00023014"/>
    </source>
</evidence>
<evidence type="ECO:0000313" key="13">
    <source>
        <dbReference type="Proteomes" id="UP000315017"/>
    </source>
</evidence>
<dbReference type="AlphaFoldDB" id="A0A517Y620"/>
<accession>A0A517Y620</accession>
<protein>
    <recommendedName>
        <fullName evidence="8">Ribosomal protein uS12 methylthiotransferase RimO</fullName>
        <shortName evidence="8">uS12 MTTase</shortName>
        <shortName evidence="8">uS12 methylthiotransferase</shortName>
        <ecNumber evidence="8">2.8.4.4</ecNumber>
    </recommendedName>
    <alternativeName>
        <fullName evidence="8">Ribosomal protein uS12 (aspartate-C(3))-methylthiotransferase</fullName>
    </alternativeName>
    <alternativeName>
        <fullName evidence="8">Ribosome maturation factor RimO</fullName>
    </alternativeName>
</protein>
<dbReference type="PROSITE" id="PS01278">
    <property type="entry name" value="MTTASE_RADICAL"/>
    <property type="match status" value="1"/>
</dbReference>
<comment type="similarity">
    <text evidence="8">Belongs to the methylthiotransferase family. RimO subfamily.</text>
</comment>
<evidence type="ECO:0000259" key="9">
    <source>
        <dbReference type="PROSITE" id="PS50926"/>
    </source>
</evidence>
<feature type="binding site" evidence="8">
    <location>
        <position position="175"/>
    </location>
    <ligand>
        <name>[4Fe-4S] cluster</name>
        <dbReference type="ChEBI" id="CHEBI:49883"/>
        <label>2</label>
        <note>4Fe-4S-S-AdoMet</note>
    </ligand>
</feature>
<dbReference type="GO" id="GO:0006400">
    <property type="term" value="P:tRNA modification"/>
    <property type="evidence" value="ECO:0007669"/>
    <property type="project" value="InterPro"/>
</dbReference>
<evidence type="ECO:0000259" key="10">
    <source>
        <dbReference type="PROSITE" id="PS51449"/>
    </source>
</evidence>
<dbReference type="InterPro" id="IPR020612">
    <property type="entry name" value="Methylthiotransferase_CS"/>
</dbReference>
<comment type="function">
    <text evidence="8">Catalyzes the methylthiolation of an aspartic acid residue of ribosomal protein uS12.</text>
</comment>
<keyword evidence="6 8" id="KW-0408">Iron</keyword>
<dbReference type="GO" id="GO:0051539">
    <property type="term" value="F:4 iron, 4 sulfur cluster binding"/>
    <property type="evidence" value="ECO:0007669"/>
    <property type="project" value="UniProtKB-UniRule"/>
</dbReference>
<evidence type="ECO:0000256" key="3">
    <source>
        <dbReference type="ARBA" id="ARBA00022679"/>
    </source>
</evidence>
<dbReference type="SFLD" id="SFLDS00029">
    <property type="entry name" value="Radical_SAM"/>
    <property type="match status" value="1"/>
</dbReference>
<feature type="domain" description="MTTase N-terminal" evidence="10">
    <location>
        <begin position="16"/>
        <end position="139"/>
    </location>
</feature>
<dbReference type="InterPro" id="IPR038135">
    <property type="entry name" value="Methylthiotransferase_N_sf"/>
</dbReference>
<evidence type="ECO:0000256" key="8">
    <source>
        <dbReference type="HAMAP-Rule" id="MF_01865"/>
    </source>
</evidence>
<dbReference type="SFLD" id="SFLDF00274">
    <property type="entry name" value="ribosomal_protein_S12_methylth"/>
    <property type="match status" value="1"/>
</dbReference>
<dbReference type="CDD" id="cd01335">
    <property type="entry name" value="Radical_SAM"/>
    <property type="match status" value="1"/>
</dbReference>
<keyword evidence="13" id="KW-1185">Reference proteome</keyword>
<dbReference type="InterPro" id="IPR007197">
    <property type="entry name" value="rSAM"/>
</dbReference>
<evidence type="ECO:0000256" key="5">
    <source>
        <dbReference type="ARBA" id="ARBA00022723"/>
    </source>
</evidence>
<dbReference type="Gene3D" id="2.40.50.140">
    <property type="entry name" value="Nucleic acid-binding proteins"/>
    <property type="match status" value="1"/>
</dbReference>
<dbReference type="Proteomes" id="UP000315017">
    <property type="component" value="Chromosome"/>
</dbReference>
<dbReference type="Gene3D" id="3.40.50.12160">
    <property type="entry name" value="Methylthiotransferase, N-terminal domain"/>
    <property type="match status" value="1"/>
</dbReference>
<evidence type="ECO:0000256" key="1">
    <source>
        <dbReference type="ARBA" id="ARBA00022485"/>
    </source>
</evidence>
<dbReference type="PROSITE" id="PS51449">
    <property type="entry name" value="MTTASE_N"/>
    <property type="match status" value="1"/>
</dbReference>
<dbReference type="Pfam" id="PF00919">
    <property type="entry name" value="UPF0004"/>
    <property type="match status" value="1"/>
</dbReference>
<keyword evidence="12" id="KW-0689">Ribosomal protein</keyword>
<evidence type="ECO:0000256" key="4">
    <source>
        <dbReference type="ARBA" id="ARBA00022691"/>
    </source>
</evidence>
<keyword evidence="4 8" id="KW-0949">S-adenosyl-L-methionine</keyword>
<comment type="cofactor">
    <cofactor evidence="8">
        <name>[4Fe-4S] cluster</name>
        <dbReference type="ChEBI" id="CHEBI:49883"/>
    </cofactor>
    <text evidence="8">Binds 2 [4Fe-4S] clusters. One cluster is coordinated with 3 cysteines and an exchangeable S-adenosyl-L-methionine.</text>
</comment>
<comment type="subcellular location">
    <subcellularLocation>
        <location evidence="8">Cytoplasm</location>
    </subcellularLocation>
</comment>
<dbReference type="SFLD" id="SFLDG01082">
    <property type="entry name" value="B12-binding_domain_containing"/>
    <property type="match status" value="1"/>
</dbReference>
<feature type="binding site" evidence="8">
    <location>
        <position position="25"/>
    </location>
    <ligand>
        <name>[4Fe-4S] cluster</name>
        <dbReference type="ChEBI" id="CHEBI:49883"/>
        <label>1</label>
    </ligand>
</feature>
<feature type="binding site" evidence="8">
    <location>
        <position position="178"/>
    </location>
    <ligand>
        <name>[4Fe-4S] cluster</name>
        <dbReference type="ChEBI" id="CHEBI:49883"/>
        <label>2</label>
        <note>4Fe-4S-S-AdoMet</note>
    </ligand>
</feature>
<feature type="domain" description="TRAM" evidence="9">
    <location>
        <begin position="390"/>
        <end position="460"/>
    </location>
</feature>
<dbReference type="InterPro" id="IPR005840">
    <property type="entry name" value="Ribosomal_uS12_MeSTrfase_RimO"/>
</dbReference>
<dbReference type="PANTHER" id="PTHR43837:SF1">
    <property type="entry name" value="RIBOSOMAL PROTEIN US12 METHYLTHIOTRANSFERASE RIMO"/>
    <property type="match status" value="1"/>
</dbReference>
<feature type="binding site" evidence="8">
    <location>
        <position position="171"/>
    </location>
    <ligand>
        <name>[4Fe-4S] cluster</name>
        <dbReference type="ChEBI" id="CHEBI:49883"/>
        <label>2</label>
        <note>4Fe-4S-S-AdoMet</note>
    </ligand>
</feature>
<dbReference type="KEGG" id="aagg:ETAA8_07570"/>
<keyword evidence="7 8" id="KW-0411">Iron-sulfur</keyword>
<keyword evidence="1 8" id="KW-0004">4Fe-4S</keyword>
<dbReference type="EMBL" id="CP036274">
    <property type="protein sequence ID" value="QDU25687.1"/>
    <property type="molecule type" value="Genomic_DNA"/>
</dbReference>
<keyword evidence="2 8" id="KW-0963">Cytoplasm</keyword>
<dbReference type="InterPro" id="IPR013848">
    <property type="entry name" value="Methylthiotransferase_N"/>
</dbReference>
<dbReference type="Pfam" id="PF04055">
    <property type="entry name" value="Radical_SAM"/>
    <property type="match status" value="1"/>
</dbReference>
<dbReference type="HAMAP" id="MF_01865">
    <property type="entry name" value="MTTase_RimO"/>
    <property type="match status" value="1"/>
</dbReference>
<dbReference type="GO" id="GO:0046872">
    <property type="term" value="F:metal ion binding"/>
    <property type="evidence" value="ECO:0007669"/>
    <property type="project" value="UniProtKB-KW"/>
</dbReference>
<dbReference type="GO" id="GO:0005840">
    <property type="term" value="C:ribosome"/>
    <property type="evidence" value="ECO:0007669"/>
    <property type="project" value="UniProtKB-KW"/>
</dbReference>
<dbReference type="SFLD" id="SFLDG01061">
    <property type="entry name" value="methylthiotransferase"/>
    <property type="match status" value="1"/>
</dbReference>
<feature type="binding site" evidence="8">
    <location>
        <position position="95"/>
    </location>
    <ligand>
        <name>[4Fe-4S] cluster</name>
        <dbReference type="ChEBI" id="CHEBI:49883"/>
        <label>1</label>
    </ligand>
</feature>
<dbReference type="Pfam" id="PF18693">
    <property type="entry name" value="TRAM_2"/>
    <property type="match status" value="1"/>
</dbReference>
<keyword evidence="12" id="KW-0687">Ribonucleoprotein</keyword>
<dbReference type="InterPro" id="IPR005839">
    <property type="entry name" value="Methylthiotransferase"/>
</dbReference>
<dbReference type="InterPro" id="IPR058240">
    <property type="entry name" value="rSAM_sf"/>
</dbReference>
<dbReference type="RefSeq" id="WP_202921536.1">
    <property type="nucleotide sequence ID" value="NZ_CP036274.1"/>
</dbReference>
<organism evidence="12 13">
    <name type="scientific">Anatilimnocola aggregata</name>
    <dbReference type="NCBI Taxonomy" id="2528021"/>
    <lineage>
        <taxon>Bacteria</taxon>
        <taxon>Pseudomonadati</taxon>
        <taxon>Planctomycetota</taxon>
        <taxon>Planctomycetia</taxon>
        <taxon>Pirellulales</taxon>
        <taxon>Pirellulaceae</taxon>
        <taxon>Anatilimnocola</taxon>
    </lineage>
</organism>
<sequence>MKPKNQVAPAPTDSKGSYAFVSLGCPKNLVDSERMLGLLKIDGYDLVADPEGTDFVVVNTCGFIERARTESFSSIDEMLALKKAGKTKGVIVTGCLAERQKEDLLTERPEIDYLVGVFGREAITKVADRLVGNLEEQRTVFQPAPIRALSDKDRLRITPKHFAFLKISEGCDRLCTFCAIPKMRGKHASKVMEDVIAEAEQLAADGVRELIIVAQDTTYYGMDIYGEPRLAELLRKLDEVQGIDWIRLMYFYPMYITDELIDVLANSQRIIPYIDIPLQHASDHMLRRMARRVTRPDTEALLAKLRSKIPNLSLRTTFITGFPGETEEDFEELLAFAKAQRFERMGVFTYSFEPDTPAANLPNHLSEEEKESRQVRLMEVQQAHAFAWNQAQIGKTIPVILDQPVEGEKNVWIGRSQADAPDVDGLVFVTGDRIKLKAGDIVPVEIVATQDYDLVGLAADKPLKRQQPGRILSLTSK</sequence>
<proteinExistence type="inferred from homology"/>
<feature type="domain" description="Radical SAM core" evidence="11">
    <location>
        <begin position="157"/>
        <end position="387"/>
    </location>
</feature>
<keyword evidence="5 8" id="KW-0479">Metal-binding</keyword>
<keyword evidence="3 8" id="KW-0808">Transferase</keyword>
<gene>
    <name evidence="8 12" type="primary">rimO</name>
    <name evidence="12" type="ORF">ETAA8_07570</name>
</gene>
<dbReference type="InterPro" id="IPR002792">
    <property type="entry name" value="TRAM_dom"/>
</dbReference>
<dbReference type="EC" id="2.8.4.4" evidence="8"/>
<evidence type="ECO:0000259" key="11">
    <source>
        <dbReference type="PROSITE" id="PS51918"/>
    </source>
</evidence>